<protein>
    <submittedName>
        <fullName evidence="1">Uncharacterized protein</fullName>
    </submittedName>
</protein>
<name>A0ABU7ZF32_9PAST</name>
<reference evidence="1" key="1">
    <citation type="submission" date="2023-12" db="EMBL/GenBank/DDBJ databases">
        <title>Mannheima indologenes sp. nov. proposed for Clade V organisms of Mannheimia.</title>
        <authorList>
            <person name="Christensen H."/>
        </authorList>
    </citation>
    <scope>NUCLEOTIDE SEQUENCE</scope>
    <source>
        <strain evidence="1">M14.4</strain>
    </source>
</reference>
<dbReference type="EMBL" id="JBAJJM010000005">
    <property type="protein sequence ID" value="MEG9475333.1"/>
    <property type="molecule type" value="Genomic_DNA"/>
</dbReference>
<evidence type="ECO:0000313" key="1">
    <source>
        <dbReference type="EMBL" id="MEG9475333.1"/>
    </source>
</evidence>
<dbReference type="RefSeq" id="WP_283386005.1">
    <property type="nucleotide sequence ID" value="NZ_JBAJJK010000003.1"/>
</dbReference>
<organism evidence="1 2">
    <name type="scientific">Mannheimia indoligenes</name>
    <dbReference type="NCBI Taxonomy" id="3103145"/>
    <lineage>
        <taxon>Bacteria</taxon>
        <taxon>Pseudomonadati</taxon>
        <taxon>Pseudomonadota</taxon>
        <taxon>Gammaproteobacteria</taxon>
        <taxon>Pasteurellales</taxon>
        <taxon>Pasteurellaceae</taxon>
        <taxon>Mannheimia</taxon>
    </lineage>
</organism>
<sequence length="53" mass="6049">MPKNKQFANHFILVSKLIALNKQKPFSLLTKEISAFRIAEIAIQSQSNKGDYQ</sequence>
<comment type="caution">
    <text evidence="1">The sequence shown here is derived from an EMBL/GenBank/DDBJ whole genome shotgun (WGS) entry which is preliminary data.</text>
</comment>
<gene>
    <name evidence="1" type="ORF">V6W77_03465</name>
</gene>
<keyword evidence="2" id="KW-1185">Reference proteome</keyword>
<accession>A0ABU7ZF32</accession>
<proteinExistence type="predicted"/>
<dbReference type="Proteomes" id="UP001432017">
    <property type="component" value="Unassembled WGS sequence"/>
</dbReference>
<evidence type="ECO:0000313" key="2">
    <source>
        <dbReference type="Proteomes" id="UP001432017"/>
    </source>
</evidence>